<gene>
    <name evidence="8" type="primary">acsA</name>
    <name evidence="12" type="ORF">GZ77_04365</name>
</gene>
<dbReference type="InterPro" id="IPR020845">
    <property type="entry name" value="AMP-binding_CS"/>
</dbReference>
<evidence type="ECO:0000256" key="2">
    <source>
        <dbReference type="ARBA" id="ARBA00022598"/>
    </source>
</evidence>
<dbReference type="InterPro" id="IPR042099">
    <property type="entry name" value="ANL_N_sf"/>
</dbReference>
<keyword evidence="5 8" id="KW-0067">ATP-binding</keyword>
<dbReference type="Pfam" id="PF16177">
    <property type="entry name" value="ACAS_N"/>
    <property type="match status" value="1"/>
</dbReference>
<evidence type="ECO:0000259" key="11">
    <source>
        <dbReference type="Pfam" id="PF16177"/>
    </source>
</evidence>
<dbReference type="GO" id="GO:0019427">
    <property type="term" value="P:acetyl-CoA biosynthetic process from acetate"/>
    <property type="evidence" value="ECO:0007669"/>
    <property type="project" value="UniProtKB-UniRule"/>
</dbReference>
<feature type="binding site" evidence="8">
    <location>
        <position position="339"/>
    </location>
    <ligand>
        <name>CoA</name>
        <dbReference type="ChEBI" id="CHEBI:57287"/>
    </ligand>
</feature>
<keyword evidence="13" id="KW-1185">Reference proteome</keyword>
<dbReference type="eggNOG" id="COG0365">
    <property type="taxonomic scope" value="Bacteria"/>
</dbReference>
<feature type="binding site" evidence="8">
    <location>
        <begin position="415"/>
        <end position="420"/>
    </location>
    <ligand>
        <name>ATP</name>
        <dbReference type="ChEBI" id="CHEBI:30616"/>
    </ligand>
</feature>
<dbReference type="InterPro" id="IPR025110">
    <property type="entry name" value="AMP-bd_C"/>
</dbReference>
<evidence type="ECO:0000256" key="7">
    <source>
        <dbReference type="ARBA" id="ARBA00022990"/>
    </source>
</evidence>
<sequence length="653" mass="72492">MSTGTAHGTVYPVSPELQARSLVDNERYQAMYQQSIINPEGFWREHGQRIDWFNPFTKVKKVSFDDHFVDINWFFDGTTNASYNCLDRHLETRGDQVAIIWEPDDEGEARKVTYKELHEQVCRFANALKSQGVRQGDVVAIYMPMVVEAVVAMQACSRIGAIHSVVFGGFSPEALAGRIIDSSAKIVITADEGVRGGKKVPLKENVDEALTHPDIKTIEKVIVYRHTQAEIAWHDHRDVSWTDMTAIASPYCQPREMNAEDPLFILYTSGSTGKPKGVLHTTGGYLVYASMTHEYVFDYKPGEVFWCNADIGWVTGHSYVTYGPLLNGATIVMHEGLPNYPEVNRVSKIVDKHNVNILYIAPTAIRALMAEGDKAVEGTSRKSLRLLGTVGEPINPEAWHWYYKTVGEERCAIVDTWWQTETGAAMLTPLPGATDLKPGSATRPFFGVQPALVDNAGLLIEGAGEGNLVILDSWPGQARTVFGDHDRFIQTYFTHFKGMYTTGDGARRDEDGYYWITGRVDDVLNVSGHRMGTAEIESAMVAHKNVAEAAVVGFPHDIKGEGIYVYVTLNSGTEYSDELKANLRQWVRKEIGPIATPDIIQWAPGLPKTRSGKIMRRILRKIASGEYENLGDTSTLADPGVVEQLISDRALAS</sequence>
<dbReference type="FunFam" id="3.40.50.12780:FF:000001">
    <property type="entry name" value="Acetyl-coenzyme A synthetase"/>
    <property type="match status" value="1"/>
</dbReference>
<dbReference type="EC" id="6.2.1.1" evidence="8"/>
<feature type="binding site" evidence="8">
    <location>
        <position position="530"/>
    </location>
    <ligand>
        <name>ATP</name>
        <dbReference type="ChEBI" id="CHEBI:30616"/>
    </ligand>
</feature>
<keyword evidence="6 8" id="KW-0460">Magnesium</keyword>
<dbReference type="InterPro" id="IPR045851">
    <property type="entry name" value="AMP-bd_C_sf"/>
</dbReference>
<dbReference type="Gene3D" id="3.30.300.30">
    <property type="match status" value="1"/>
</dbReference>
<feature type="domain" description="AMP-dependent synthetase/ligase" evidence="9">
    <location>
        <begin position="87"/>
        <end position="470"/>
    </location>
</feature>
<dbReference type="CDD" id="cd05966">
    <property type="entry name" value="ACS"/>
    <property type="match status" value="1"/>
</dbReference>
<comment type="function">
    <text evidence="8">Catalyzes the conversion of acetate into acetyl-CoA (AcCoA), an essential intermediate at the junction of anabolic and catabolic pathways. AcsA undergoes a two-step reaction. In the first half reaction, AcsA combines acetate with ATP to form acetyl-adenylate (AcAMP) intermediate. In the second half reaction, it can then transfer the acetyl group from AcAMP to the sulfhydryl group of CoA, forming the product AcCoA.</text>
</comment>
<comment type="cofactor">
    <cofactor evidence="8">
        <name>Mg(2+)</name>
        <dbReference type="ChEBI" id="CHEBI:18420"/>
    </cofactor>
</comment>
<accession>A0A081NBF5</accession>
<protein>
    <recommendedName>
        <fullName evidence="8">Acetyl-coenzyme A synthetase</fullName>
        <shortName evidence="8">AcCoA synthetase</shortName>
        <shortName evidence="8">Acs</shortName>
        <ecNumber evidence="8">6.2.1.1</ecNumber>
    </recommendedName>
    <alternativeName>
        <fullName evidence="8">Acetate--CoA ligase</fullName>
    </alternativeName>
    <alternativeName>
        <fullName evidence="8">Acyl-activating enzyme</fullName>
    </alternativeName>
</protein>
<feature type="domain" description="Acetyl-coenzyme A synthetase N-terminal" evidence="11">
    <location>
        <begin position="28"/>
        <end position="85"/>
    </location>
</feature>
<evidence type="ECO:0000256" key="1">
    <source>
        <dbReference type="ARBA" id="ARBA00006432"/>
    </source>
</evidence>
<comment type="similarity">
    <text evidence="1 8">Belongs to the ATP-dependent AMP-binding enzyme family.</text>
</comment>
<evidence type="ECO:0000259" key="9">
    <source>
        <dbReference type="Pfam" id="PF00501"/>
    </source>
</evidence>
<comment type="caution">
    <text evidence="12">The sequence shown here is derived from an EMBL/GenBank/DDBJ whole genome shotgun (WGS) entry which is preliminary data.</text>
</comment>
<name>A0A081NBF5_9GAMM</name>
<feature type="binding site" evidence="8">
    <location>
        <position position="519"/>
    </location>
    <ligand>
        <name>ATP</name>
        <dbReference type="ChEBI" id="CHEBI:30616"/>
    </ligand>
</feature>
<dbReference type="Pfam" id="PF00501">
    <property type="entry name" value="AMP-binding"/>
    <property type="match status" value="1"/>
</dbReference>
<dbReference type="FunFam" id="3.30.300.30:FF:000004">
    <property type="entry name" value="Acetyl-coenzyme A synthetase"/>
    <property type="match status" value="1"/>
</dbReference>
<dbReference type="HAMAP" id="MF_01123">
    <property type="entry name" value="Ac_CoA_synth"/>
    <property type="match status" value="1"/>
</dbReference>
<dbReference type="GO" id="GO:0005524">
    <property type="term" value="F:ATP binding"/>
    <property type="evidence" value="ECO:0007669"/>
    <property type="project" value="UniProtKB-KW"/>
</dbReference>
<evidence type="ECO:0000256" key="4">
    <source>
        <dbReference type="ARBA" id="ARBA00022741"/>
    </source>
</evidence>
<evidence type="ECO:0000259" key="10">
    <source>
        <dbReference type="Pfam" id="PF13193"/>
    </source>
</evidence>
<dbReference type="Proteomes" id="UP000028006">
    <property type="component" value="Unassembled WGS sequence"/>
</dbReference>
<dbReference type="Pfam" id="PF13193">
    <property type="entry name" value="AMP-binding_C"/>
    <property type="match status" value="1"/>
</dbReference>
<evidence type="ECO:0000313" key="13">
    <source>
        <dbReference type="Proteomes" id="UP000028006"/>
    </source>
</evidence>
<feature type="binding site" evidence="8">
    <location>
        <begin position="391"/>
        <end position="393"/>
    </location>
    <ligand>
        <name>ATP</name>
        <dbReference type="ChEBI" id="CHEBI:30616"/>
    </ligand>
</feature>
<feature type="binding site" evidence="8">
    <location>
        <position position="543"/>
    </location>
    <ligand>
        <name>Mg(2+)</name>
        <dbReference type="ChEBI" id="CHEBI:18420"/>
    </ligand>
</feature>
<evidence type="ECO:0000256" key="3">
    <source>
        <dbReference type="ARBA" id="ARBA00022723"/>
    </source>
</evidence>
<dbReference type="InterPro" id="IPR011904">
    <property type="entry name" value="Ac_CoA_lig"/>
</dbReference>
<dbReference type="GO" id="GO:0005829">
    <property type="term" value="C:cytosol"/>
    <property type="evidence" value="ECO:0007669"/>
    <property type="project" value="TreeGrafter"/>
</dbReference>
<dbReference type="RefSeq" id="WP_034873052.1">
    <property type="nucleotide sequence ID" value="NZ_JOKG01000001.1"/>
</dbReference>
<feature type="binding site" evidence="8">
    <location>
        <position position="546"/>
    </location>
    <ligand>
        <name>Mg(2+)</name>
        <dbReference type="ChEBI" id="CHEBI:18420"/>
    </ligand>
</feature>
<feature type="domain" description="AMP-binding enzyme C-terminal" evidence="10">
    <location>
        <begin position="535"/>
        <end position="613"/>
    </location>
</feature>
<feature type="binding site" evidence="8">
    <location>
        <position position="504"/>
    </location>
    <ligand>
        <name>ATP</name>
        <dbReference type="ChEBI" id="CHEBI:30616"/>
    </ligand>
</feature>
<reference evidence="12 13" key="1">
    <citation type="submission" date="2014-06" db="EMBL/GenBank/DDBJ databases">
        <title>Whole Genome Sequences of Three Symbiotic Endozoicomonas Bacteria.</title>
        <authorList>
            <person name="Neave M.J."/>
            <person name="Apprill A."/>
            <person name="Voolstra C.R."/>
        </authorList>
    </citation>
    <scope>NUCLEOTIDE SEQUENCE [LARGE SCALE GENOMIC DNA]</scope>
    <source>
        <strain evidence="12 13">LMG 24815</strain>
    </source>
</reference>
<dbReference type="SUPFAM" id="SSF56801">
    <property type="entry name" value="Acetyl-CoA synthetase-like"/>
    <property type="match status" value="1"/>
</dbReference>
<comment type="PTM">
    <text evidence="8">Acetylated. Deacetylation by the SIR2-homolog deacetylase activates the enzyme.</text>
</comment>
<evidence type="ECO:0000256" key="6">
    <source>
        <dbReference type="ARBA" id="ARBA00022842"/>
    </source>
</evidence>
<dbReference type="InterPro" id="IPR000873">
    <property type="entry name" value="AMP-dep_synth/lig_dom"/>
</dbReference>
<feature type="binding site" evidence="8">
    <location>
        <position position="315"/>
    </location>
    <ligand>
        <name>CoA</name>
        <dbReference type="ChEBI" id="CHEBI:57287"/>
    </ligand>
</feature>
<feature type="modified residue" description="N6-acetyllysine" evidence="8">
    <location>
        <position position="613"/>
    </location>
</feature>
<evidence type="ECO:0000256" key="8">
    <source>
        <dbReference type="HAMAP-Rule" id="MF_01123"/>
    </source>
</evidence>
<feature type="binding site" evidence="8">
    <location>
        <begin position="195"/>
        <end position="198"/>
    </location>
    <ligand>
        <name>CoA</name>
        <dbReference type="ChEBI" id="CHEBI:57287"/>
    </ligand>
</feature>
<keyword evidence="4 8" id="KW-0547">Nucleotide-binding</keyword>
<dbReference type="EMBL" id="JOKG01000001">
    <property type="protein sequence ID" value="KEQ15778.1"/>
    <property type="molecule type" value="Genomic_DNA"/>
</dbReference>
<dbReference type="PANTHER" id="PTHR24095:SF243">
    <property type="entry name" value="ACETYL-COENZYME A SYNTHETASE"/>
    <property type="match status" value="1"/>
</dbReference>
<keyword evidence="7 8" id="KW-0007">Acetylation</keyword>
<comment type="catalytic activity">
    <reaction evidence="8">
        <text>acetate + ATP + CoA = acetyl-CoA + AMP + diphosphate</text>
        <dbReference type="Rhea" id="RHEA:23176"/>
        <dbReference type="ChEBI" id="CHEBI:30089"/>
        <dbReference type="ChEBI" id="CHEBI:30616"/>
        <dbReference type="ChEBI" id="CHEBI:33019"/>
        <dbReference type="ChEBI" id="CHEBI:57287"/>
        <dbReference type="ChEBI" id="CHEBI:57288"/>
        <dbReference type="ChEBI" id="CHEBI:456215"/>
        <dbReference type="EC" id="6.2.1.1"/>
    </reaction>
</comment>
<dbReference type="PANTHER" id="PTHR24095">
    <property type="entry name" value="ACETYL-COENZYME A SYNTHETASE"/>
    <property type="match status" value="1"/>
</dbReference>
<feature type="binding site" evidence="8">
    <location>
        <position position="527"/>
    </location>
    <ligand>
        <name>CoA</name>
        <dbReference type="ChEBI" id="CHEBI:57287"/>
    </ligand>
</feature>
<evidence type="ECO:0000313" key="12">
    <source>
        <dbReference type="EMBL" id="KEQ15778.1"/>
    </source>
</evidence>
<keyword evidence="3 8" id="KW-0479">Metal-binding</keyword>
<evidence type="ECO:0000256" key="5">
    <source>
        <dbReference type="ARBA" id="ARBA00022840"/>
    </source>
</evidence>
<dbReference type="Gene3D" id="3.40.50.12780">
    <property type="entry name" value="N-terminal domain of ligase-like"/>
    <property type="match status" value="1"/>
</dbReference>
<dbReference type="PROSITE" id="PS00455">
    <property type="entry name" value="AMP_BINDING"/>
    <property type="match status" value="1"/>
</dbReference>
<keyword evidence="2 8" id="KW-0436">Ligase</keyword>
<feature type="binding site" evidence="8">
    <location>
        <position position="541"/>
    </location>
    <ligand>
        <name>Mg(2+)</name>
        <dbReference type="ChEBI" id="CHEBI:18420"/>
    </ligand>
</feature>
<dbReference type="GO" id="GO:0003987">
    <property type="term" value="F:acetate-CoA ligase activity"/>
    <property type="evidence" value="ECO:0007669"/>
    <property type="project" value="UniProtKB-UniRule"/>
</dbReference>
<dbReference type="GO" id="GO:0016208">
    <property type="term" value="F:AMP binding"/>
    <property type="evidence" value="ECO:0007669"/>
    <property type="project" value="InterPro"/>
</dbReference>
<dbReference type="AlphaFoldDB" id="A0A081NBF5"/>
<proteinExistence type="inferred from homology"/>
<dbReference type="GO" id="GO:0046872">
    <property type="term" value="F:metal ion binding"/>
    <property type="evidence" value="ECO:0007669"/>
    <property type="project" value="UniProtKB-KW"/>
</dbReference>
<feature type="binding site" evidence="8">
    <location>
        <position position="588"/>
    </location>
    <ligand>
        <name>CoA</name>
        <dbReference type="ChEBI" id="CHEBI:57287"/>
    </ligand>
</feature>
<dbReference type="NCBIfam" id="TIGR02188">
    <property type="entry name" value="Ac_CoA_lig_AcsA"/>
    <property type="match status" value="1"/>
</dbReference>
<dbReference type="InterPro" id="IPR032387">
    <property type="entry name" value="ACAS_N"/>
</dbReference>
<dbReference type="NCBIfam" id="NF001208">
    <property type="entry name" value="PRK00174.1"/>
    <property type="match status" value="1"/>
</dbReference>
<organism evidence="12 13">
    <name type="scientific">Endozoicomonas montiporae</name>
    <dbReference type="NCBI Taxonomy" id="1027273"/>
    <lineage>
        <taxon>Bacteria</taxon>
        <taxon>Pseudomonadati</taxon>
        <taxon>Pseudomonadota</taxon>
        <taxon>Gammaproteobacteria</taxon>
        <taxon>Oceanospirillales</taxon>
        <taxon>Endozoicomonadaceae</taxon>
        <taxon>Endozoicomonas</taxon>
    </lineage>
</organism>